<proteinExistence type="predicted"/>
<feature type="region of interest" description="Disordered" evidence="1">
    <location>
        <begin position="949"/>
        <end position="980"/>
    </location>
</feature>
<dbReference type="EMBL" id="JAAFOW010001871">
    <property type="protein sequence ID" value="KAF5258934.1"/>
    <property type="molecule type" value="Genomic_DNA"/>
</dbReference>
<evidence type="ECO:0000256" key="1">
    <source>
        <dbReference type="SAM" id="MobiDB-lite"/>
    </source>
</evidence>
<name>A0A8H5EFG0_FUSOX</name>
<feature type="compositionally biased region" description="Basic and acidic residues" evidence="1">
    <location>
        <begin position="988"/>
        <end position="997"/>
    </location>
</feature>
<accession>A0A8H5EFG0</accession>
<sequence length="1162" mass="131998">MGSIMLEDRYCHNRGHTVHECPLAPPCKFCGTKGHKTEHCPNGKSAEPVKSGHGRPPRRHTSSLRLQPREVCLTYNITLTPPSHDSLAWFDVPSEVREAVVLQEDLLFPDLTILCRSVIAEILSHRLPGASSSQREIIQAKLGSKDLASYLVSFVCPEIKQLQGKLVTRERLDIIKDLQINEGDDWSETSMGYLDYVTDSRNAGYTRMYVGQSLEARRRLFSQHSQSMLREDTSCLHYFVIWLGNGNRTANFIKLWDFPRGEGDSNTMGDVTQRNILEAVFCRAFSTHHGCLTTRDNEHGLGSGYGLNVMTPLAQASAVGDYLQAESFRSEAKAKTMQQILPDEGIGRSLPAYKDCLRAAVGEDYFQAMSDAIALDEHLDVDDTITTPLTSKFAGSLSAKIGVLLDYSIVSAAEDYSETSHQIPNRDNEVPWQLRGSGFDPSDVLVWTYNFMPFTTLEESRPMRLSPYSPGNGLHRALVEASHIKIVLLCGPRAEQAVRTEFQNLIKSELHLRYNFTLYFDNNYPKLFIRCPELPSRPSAVPYHHNSKIGEALRFAAKMTGVEGSRTAFLETSTVIQYILCQIKAERLGTATPTTTQNIPEGVKFWLFHRGFRDLDDISQLEKLSGTLSRGLLVVLHGRTKLAREGKIRHNSFWRRLRLNLGKQEVRAHERFDPEMYFLARAFYSKLAELSDKEVLKSCTLDATDTEEILNDHHGEENDEDEPTAITDCSSELQSSLSEEPAMEDLAATIDPAIIASITNGDNYPLADIFKAENRRKSVSGPTRCSGVSDWKKEGQRYKVTPYRYILPTHTRYKHRRISVGNCRVLFDIDLKVKDSVVDVWIEISPPNNTHPNHYATYALPKDPATRLAFLIAYTDDTTLEQVKAYAFFQGYSAVCRANTLVDRIAEGKDDRDIFLTPRRYLEASQLKSLRNEGAIDCMVGGGFTDDLLGLDHEGDDGDEDEDEDEGSGTETREDNAISREKELEFDFDHSQIRDPRAPPGRVRRPRYEERELSEEFLSKVHILKHRNKHTDPLYSFYDLHRCHLDEASGLRQKSMVNGMERHLKRVEEETKKIYDIFFVDGKGPEVEEGSTQVMHQIKDQVSKDLGVPWHQIDPKQLKKWEDQGFAEVDADKWWHRPNQVERDRFMKMLLGGASLRKDLYP</sequence>
<feature type="region of interest" description="Disordered" evidence="1">
    <location>
        <begin position="39"/>
        <end position="63"/>
    </location>
</feature>
<evidence type="ECO:0000313" key="2">
    <source>
        <dbReference type="EMBL" id="KAF5258934.1"/>
    </source>
</evidence>
<dbReference type="AlphaFoldDB" id="A0A8H5EFG0"/>
<protein>
    <recommendedName>
        <fullName evidence="4">CCHC-type domain-containing protein</fullName>
    </recommendedName>
</protein>
<evidence type="ECO:0000313" key="3">
    <source>
        <dbReference type="Proteomes" id="UP000558688"/>
    </source>
</evidence>
<feature type="compositionally biased region" description="Basic residues" evidence="1">
    <location>
        <begin position="52"/>
        <end position="62"/>
    </location>
</feature>
<feature type="compositionally biased region" description="Acidic residues" evidence="1">
    <location>
        <begin position="954"/>
        <end position="968"/>
    </location>
</feature>
<comment type="caution">
    <text evidence="2">The sequence shown here is derived from an EMBL/GenBank/DDBJ whole genome shotgun (WGS) entry which is preliminary data.</text>
</comment>
<reference evidence="2" key="1">
    <citation type="submission" date="2020-02" db="EMBL/GenBank/DDBJ databases">
        <title>Identification and distribution of gene clusters putatively required for synthesis of sphingolipid metabolism inhibitors in phylogenetically diverse species of the filamentous fungus Fusarium.</title>
        <authorList>
            <person name="Kim H.-S."/>
            <person name="Busman M."/>
            <person name="Brown D.W."/>
            <person name="Divon H."/>
            <person name="Uhlig S."/>
            <person name="Proctor R.H."/>
        </authorList>
    </citation>
    <scope>NUCLEOTIDE SEQUENCE [LARGE SCALE GENOMIC DNA]</scope>
    <source>
        <strain evidence="2">NRRL 39464</strain>
    </source>
</reference>
<organism evidence="2 3">
    <name type="scientific">Fusarium oxysporum</name>
    <name type="common">Fusarium vascular wilt</name>
    <dbReference type="NCBI Taxonomy" id="5507"/>
    <lineage>
        <taxon>Eukaryota</taxon>
        <taxon>Fungi</taxon>
        <taxon>Dikarya</taxon>
        <taxon>Ascomycota</taxon>
        <taxon>Pezizomycotina</taxon>
        <taxon>Sordariomycetes</taxon>
        <taxon>Hypocreomycetidae</taxon>
        <taxon>Hypocreales</taxon>
        <taxon>Nectriaceae</taxon>
        <taxon>Fusarium</taxon>
        <taxon>Fusarium oxysporum species complex</taxon>
    </lineage>
</organism>
<dbReference type="Proteomes" id="UP000558688">
    <property type="component" value="Unassembled WGS sequence"/>
</dbReference>
<gene>
    <name evidence="2" type="ORF">FOXYS1_10471</name>
</gene>
<feature type="compositionally biased region" description="Basic and acidic residues" evidence="1">
    <location>
        <begin position="971"/>
        <end position="980"/>
    </location>
</feature>
<evidence type="ECO:0008006" key="4">
    <source>
        <dbReference type="Google" id="ProtNLM"/>
    </source>
</evidence>
<feature type="region of interest" description="Disordered" evidence="1">
    <location>
        <begin position="988"/>
        <end position="1007"/>
    </location>
</feature>